<feature type="transmembrane region" description="Helical" evidence="9">
    <location>
        <begin position="93"/>
        <end position="113"/>
    </location>
</feature>
<keyword evidence="6 9" id="KW-0472">Membrane</keyword>
<dbReference type="PANTHER" id="PTHR46187">
    <property type="entry name" value="ALKALINE CERAMIDASE 3"/>
    <property type="match status" value="1"/>
</dbReference>
<feature type="transmembrane region" description="Helical" evidence="9">
    <location>
        <begin position="251"/>
        <end position="271"/>
    </location>
</feature>
<evidence type="ECO:0000256" key="3">
    <source>
        <dbReference type="ARBA" id="ARBA00022692"/>
    </source>
</evidence>
<dbReference type="PANTHER" id="PTHR46187:SF3">
    <property type="entry name" value="ALKALINE CERAMIDASE 3"/>
    <property type="match status" value="1"/>
</dbReference>
<sequence>MSSMLSWPYPSGALSGYWRPVTSTINWCEEDYYATPYSAELINSLTNLWFIYLAQRGIRNCLSQRHDRIFLWAFSSYLMIGVGSFIFHSTLKYPMQLLDELSMIYTTCILFFATFEHGLEGRNRVLLGVLVGGIAIFVTGYYHYLGDPVFHQNVFAFLTAVVFFRSLWKMEKTLRPSRRMSVQGVSAAEQARRDRRDGDILRAMWKMIPFGLLSVASGFLVWNLDNIYCDDLRRWRRAVGLPWGILLEGHGWWHLLTGVAEYFNIVWSIWLRHCLDGRQDEVELRWPTMLSSMPEVVRKSSHAKIKQR</sequence>
<comment type="cofactor">
    <cofactor evidence="8">
        <name>Zn(2+)</name>
        <dbReference type="ChEBI" id="CHEBI:29105"/>
    </cofactor>
</comment>
<dbReference type="STRING" id="1664694.A0A0N0NMV8"/>
<dbReference type="EMBL" id="LFJN01000011">
    <property type="protein sequence ID" value="KPI40798.1"/>
    <property type="molecule type" value="Genomic_DNA"/>
</dbReference>
<dbReference type="Pfam" id="PF05875">
    <property type="entry name" value="Ceramidase"/>
    <property type="match status" value="1"/>
</dbReference>
<evidence type="ECO:0000256" key="5">
    <source>
        <dbReference type="ARBA" id="ARBA00022989"/>
    </source>
</evidence>
<evidence type="ECO:0000313" key="10">
    <source>
        <dbReference type="EMBL" id="KPI40798.1"/>
    </source>
</evidence>
<feature type="binding site" evidence="7">
    <location>
        <position position="40"/>
    </location>
    <ligand>
        <name>Ca(2+)</name>
        <dbReference type="ChEBI" id="CHEBI:29108"/>
    </ligand>
</feature>
<evidence type="ECO:0000256" key="4">
    <source>
        <dbReference type="ARBA" id="ARBA00022801"/>
    </source>
</evidence>
<accession>A0A0N0NMV8</accession>
<gene>
    <name evidence="10" type="ORF">AB675_10588</name>
</gene>
<feature type="binding site" evidence="7">
    <location>
        <position position="27"/>
    </location>
    <ligand>
        <name>Ca(2+)</name>
        <dbReference type="ChEBI" id="CHEBI:29108"/>
    </ligand>
</feature>
<feature type="binding site" evidence="7">
    <location>
        <position position="29"/>
    </location>
    <ligand>
        <name>Ca(2+)</name>
        <dbReference type="ChEBI" id="CHEBI:29108"/>
    </ligand>
</feature>
<keyword evidence="7" id="KW-0479">Metal-binding</keyword>
<dbReference type="GeneID" id="28731250"/>
<dbReference type="GO" id="GO:0046872">
    <property type="term" value="F:metal ion binding"/>
    <property type="evidence" value="ECO:0007669"/>
    <property type="project" value="UniProtKB-KW"/>
</dbReference>
<dbReference type="GO" id="GO:0046514">
    <property type="term" value="P:ceramide catabolic process"/>
    <property type="evidence" value="ECO:0007669"/>
    <property type="project" value="TreeGrafter"/>
</dbReference>
<keyword evidence="4" id="KW-0378">Hydrolase</keyword>
<reference evidence="10 11" key="1">
    <citation type="submission" date="2015-06" db="EMBL/GenBank/DDBJ databases">
        <title>Draft genome of the ant-associated black yeast Phialophora attae CBS 131958.</title>
        <authorList>
            <person name="Moreno L.F."/>
            <person name="Stielow B.J."/>
            <person name="de Hoog S."/>
            <person name="Vicente V.A."/>
            <person name="Weiss V.A."/>
            <person name="de Vries M."/>
            <person name="Cruz L.M."/>
            <person name="Souza E.M."/>
        </authorList>
    </citation>
    <scope>NUCLEOTIDE SEQUENCE [LARGE SCALE GENOMIC DNA]</scope>
    <source>
        <strain evidence="10 11">CBS 131958</strain>
    </source>
</reference>
<evidence type="ECO:0000256" key="6">
    <source>
        <dbReference type="ARBA" id="ARBA00023136"/>
    </source>
</evidence>
<name>A0A0N0NMV8_9EURO</name>
<evidence type="ECO:0000256" key="7">
    <source>
        <dbReference type="PIRSR" id="PIRSR608901-1"/>
    </source>
</evidence>
<evidence type="ECO:0000313" key="11">
    <source>
        <dbReference type="Proteomes" id="UP000038010"/>
    </source>
</evidence>
<keyword evidence="5 9" id="KW-1133">Transmembrane helix</keyword>
<evidence type="ECO:0000256" key="9">
    <source>
        <dbReference type="SAM" id="Phobius"/>
    </source>
</evidence>
<feature type="binding site" evidence="8">
    <location>
        <position position="250"/>
    </location>
    <ligand>
        <name>Zn(2+)</name>
        <dbReference type="ChEBI" id="CHEBI:29105"/>
        <note>catalytic</note>
    </ligand>
</feature>
<dbReference type="OrthoDB" id="187171at2759"/>
<feature type="transmembrane region" description="Helical" evidence="9">
    <location>
        <begin position="69"/>
        <end position="87"/>
    </location>
</feature>
<protein>
    <submittedName>
        <fullName evidence="10">Alkaline ceramidase 3</fullName>
    </submittedName>
</protein>
<dbReference type="Proteomes" id="UP000038010">
    <property type="component" value="Unassembled WGS sequence"/>
</dbReference>
<keyword evidence="7" id="KW-0106">Calcium</keyword>
<dbReference type="GO" id="GO:0005789">
    <property type="term" value="C:endoplasmic reticulum membrane"/>
    <property type="evidence" value="ECO:0007669"/>
    <property type="project" value="TreeGrafter"/>
</dbReference>
<feature type="transmembrane region" description="Helical" evidence="9">
    <location>
        <begin position="203"/>
        <end position="222"/>
    </location>
</feature>
<dbReference type="VEuPathDB" id="FungiDB:AB675_10588"/>
<feature type="transmembrane region" description="Helical" evidence="9">
    <location>
        <begin position="125"/>
        <end position="144"/>
    </location>
</feature>
<evidence type="ECO:0000256" key="1">
    <source>
        <dbReference type="ARBA" id="ARBA00004141"/>
    </source>
</evidence>
<comment type="subcellular location">
    <subcellularLocation>
        <location evidence="1">Membrane</location>
        <topology evidence="1">Multi-pass membrane protein</topology>
    </subcellularLocation>
</comment>
<dbReference type="InterPro" id="IPR008901">
    <property type="entry name" value="ACER"/>
</dbReference>
<comment type="similarity">
    <text evidence="2">Belongs to the alkaline ceramidase family.</text>
</comment>
<feature type="transmembrane region" description="Helical" evidence="9">
    <location>
        <begin position="150"/>
        <end position="168"/>
    </location>
</feature>
<evidence type="ECO:0000256" key="2">
    <source>
        <dbReference type="ARBA" id="ARBA00009780"/>
    </source>
</evidence>
<keyword evidence="3 9" id="KW-0812">Transmembrane</keyword>
<dbReference type="GO" id="GO:0046513">
    <property type="term" value="P:ceramide biosynthetic process"/>
    <property type="evidence" value="ECO:0007669"/>
    <property type="project" value="TreeGrafter"/>
</dbReference>
<organism evidence="10 11">
    <name type="scientific">Cyphellophora attinorum</name>
    <dbReference type="NCBI Taxonomy" id="1664694"/>
    <lineage>
        <taxon>Eukaryota</taxon>
        <taxon>Fungi</taxon>
        <taxon>Dikarya</taxon>
        <taxon>Ascomycota</taxon>
        <taxon>Pezizomycotina</taxon>
        <taxon>Eurotiomycetes</taxon>
        <taxon>Chaetothyriomycetidae</taxon>
        <taxon>Chaetothyriales</taxon>
        <taxon>Cyphellophoraceae</taxon>
        <taxon>Cyphellophora</taxon>
    </lineage>
</organism>
<proteinExistence type="inferred from homology"/>
<keyword evidence="8" id="KW-0862">Zinc</keyword>
<keyword evidence="11" id="KW-1185">Reference proteome</keyword>
<feature type="binding site" evidence="8">
    <location>
        <position position="88"/>
    </location>
    <ligand>
        <name>Zn(2+)</name>
        <dbReference type="ChEBI" id="CHEBI:29105"/>
        <note>catalytic</note>
    </ligand>
</feature>
<dbReference type="GO" id="GO:0016811">
    <property type="term" value="F:hydrolase activity, acting on carbon-nitrogen (but not peptide) bonds, in linear amides"/>
    <property type="evidence" value="ECO:0007669"/>
    <property type="project" value="InterPro"/>
</dbReference>
<comment type="caution">
    <text evidence="10">The sequence shown here is derived from an EMBL/GenBank/DDBJ whole genome shotgun (WGS) entry which is preliminary data.</text>
</comment>
<feature type="binding site" evidence="8">
    <location>
        <position position="254"/>
    </location>
    <ligand>
        <name>Zn(2+)</name>
        <dbReference type="ChEBI" id="CHEBI:29105"/>
        <note>catalytic</note>
    </ligand>
</feature>
<dbReference type="AlphaFoldDB" id="A0A0N0NMV8"/>
<evidence type="ECO:0000256" key="8">
    <source>
        <dbReference type="PIRSR" id="PIRSR608901-2"/>
    </source>
</evidence>
<dbReference type="RefSeq" id="XP_018000761.1">
    <property type="nucleotide sequence ID" value="XM_018139370.1"/>
</dbReference>